<dbReference type="AlphaFoldDB" id="A0AAN8ZUK7"/>
<sequence>MPQDEIGERPQKRGRRAQKTFEERLVNLCSNSQSSSKIVEQFLQGVGACIRF</sequence>
<keyword evidence="2" id="KW-1185">Reference proteome</keyword>
<dbReference type="Proteomes" id="UP001381693">
    <property type="component" value="Unassembled WGS sequence"/>
</dbReference>
<name>A0AAN8ZUK7_HALRR</name>
<gene>
    <name evidence="1" type="ORF">SK128_018195</name>
</gene>
<organism evidence="1 2">
    <name type="scientific">Halocaridina rubra</name>
    <name type="common">Hawaiian red shrimp</name>
    <dbReference type="NCBI Taxonomy" id="373956"/>
    <lineage>
        <taxon>Eukaryota</taxon>
        <taxon>Metazoa</taxon>
        <taxon>Ecdysozoa</taxon>
        <taxon>Arthropoda</taxon>
        <taxon>Crustacea</taxon>
        <taxon>Multicrustacea</taxon>
        <taxon>Malacostraca</taxon>
        <taxon>Eumalacostraca</taxon>
        <taxon>Eucarida</taxon>
        <taxon>Decapoda</taxon>
        <taxon>Pleocyemata</taxon>
        <taxon>Caridea</taxon>
        <taxon>Atyoidea</taxon>
        <taxon>Atyidae</taxon>
        <taxon>Halocaridina</taxon>
    </lineage>
</organism>
<evidence type="ECO:0000313" key="1">
    <source>
        <dbReference type="EMBL" id="KAK7051144.1"/>
    </source>
</evidence>
<evidence type="ECO:0000313" key="2">
    <source>
        <dbReference type="Proteomes" id="UP001381693"/>
    </source>
</evidence>
<proteinExistence type="predicted"/>
<reference evidence="1 2" key="1">
    <citation type="submission" date="2023-11" db="EMBL/GenBank/DDBJ databases">
        <title>Halocaridina rubra genome assembly.</title>
        <authorList>
            <person name="Smith C."/>
        </authorList>
    </citation>
    <scope>NUCLEOTIDE SEQUENCE [LARGE SCALE GENOMIC DNA]</scope>
    <source>
        <strain evidence="1">EP-1</strain>
        <tissue evidence="1">Whole</tissue>
    </source>
</reference>
<dbReference type="EMBL" id="JAXCGZ010021447">
    <property type="protein sequence ID" value="KAK7051144.1"/>
    <property type="molecule type" value="Genomic_DNA"/>
</dbReference>
<protein>
    <submittedName>
        <fullName evidence="1">Uncharacterized protein</fullName>
    </submittedName>
</protein>
<feature type="non-terminal residue" evidence="1">
    <location>
        <position position="52"/>
    </location>
</feature>
<comment type="caution">
    <text evidence="1">The sequence shown here is derived from an EMBL/GenBank/DDBJ whole genome shotgun (WGS) entry which is preliminary data.</text>
</comment>
<accession>A0AAN8ZUK7</accession>